<dbReference type="Proteomes" id="UP000325286">
    <property type="component" value="Chromosome"/>
</dbReference>
<dbReference type="PANTHER" id="PTHR24220">
    <property type="entry name" value="IMPORT ATP-BINDING PROTEIN"/>
    <property type="match status" value="1"/>
</dbReference>
<gene>
    <name evidence="2" type="ORF">UC8_24270</name>
</gene>
<organism evidence="2 3">
    <name type="scientific">Roseimaritima ulvae</name>
    <dbReference type="NCBI Taxonomy" id="980254"/>
    <lineage>
        <taxon>Bacteria</taxon>
        <taxon>Pseudomonadati</taxon>
        <taxon>Planctomycetota</taxon>
        <taxon>Planctomycetia</taxon>
        <taxon>Pirellulales</taxon>
        <taxon>Pirellulaceae</taxon>
        <taxon>Roseimaritima</taxon>
    </lineage>
</organism>
<feature type="domain" description="N-acetyltransferase" evidence="1">
    <location>
        <begin position="207"/>
        <end position="365"/>
    </location>
</feature>
<dbReference type="InterPro" id="IPR027417">
    <property type="entry name" value="P-loop_NTPase"/>
</dbReference>
<dbReference type="SUPFAM" id="SSF55729">
    <property type="entry name" value="Acyl-CoA N-acyltransferases (Nat)"/>
    <property type="match status" value="1"/>
</dbReference>
<accession>A0A5B9QSP2</accession>
<dbReference type="Pfam" id="PF00583">
    <property type="entry name" value="Acetyltransf_1"/>
    <property type="match status" value="1"/>
</dbReference>
<dbReference type="PROSITE" id="PS51186">
    <property type="entry name" value="GNAT"/>
    <property type="match status" value="1"/>
</dbReference>
<dbReference type="KEGG" id="rul:UC8_24270"/>
<dbReference type="EMBL" id="CP042914">
    <property type="protein sequence ID" value="QEG40415.1"/>
    <property type="molecule type" value="Genomic_DNA"/>
</dbReference>
<dbReference type="CDD" id="cd04301">
    <property type="entry name" value="NAT_SF"/>
    <property type="match status" value="1"/>
</dbReference>
<dbReference type="InterPro" id="IPR016181">
    <property type="entry name" value="Acyl_CoA_acyltransferase"/>
</dbReference>
<evidence type="ECO:0000313" key="2">
    <source>
        <dbReference type="EMBL" id="QEG40415.1"/>
    </source>
</evidence>
<reference evidence="2 3" key="1">
    <citation type="submission" date="2019-08" db="EMBL/GenBank/DDBJ databases">
        <title>Deep-cultivation of Planctomycetes and their phenomic and genomic characterization uncovers novel biology.</title>
        <authorList>
            <person name="Wiegand S."/>
            <person name="Jogler M."/>
            <person name="Boedeker C."/>
            <person name="Pinto D."/>
            <person name="Vollmers J."/>
            <person name="Rivas-Marin E."/>
            <person name="Kohn T."/>
            <person name="Peeters S.H."/>
            <person name="Heuer A."/>
            <person name="Rast P."/>
            <person name="Oberbeckmann S."/>
            <person name="Bunk B."/>
            <person name="Jeske O."/>
            <person name="Meyerdierks A."/>
            <person name="Storesund J.E."/>
            <person name="Kallscheuer N."/>
            <person name="Luecker S."/>
            <person name="Lage O.M."/>
            <person name="Pohl T."/>
            <person name="Merkel B.J."/>
            <person name="Hornburger P."/>
            <person name="Mueller R.-W."/>
            <person name="Bruemmer F."/>
            <person name="Labrenz M."/>
            <person name="Spormann A.M."/>
            <person name="Op den Camp H."/>
            <person name="Overmann J."/>
            <person name="Amann R."/>
            <person name="Jetten M.S.M."/>
            <person name="Mascher T."/>
            <person name="Medema M.H."/>
            <person name="Devos D.P."/>
            <person name="Kaster A.-K."/>
            <person name="Ovreas L."/>
            <person name="Rohde M."/>
            <person name="Galperin M.Y."/>
            <person name="Jogler C."/>
        </authorList>
    </citation>
    <scope>NUCLEOTIDE SEQUENCE [LARGE SCALE GENOMIC DNA]</scope>
    <source>
        <strain evidence="2 3">UC8</strain>
    </source>
</reference>
<name>A0A5B9QSP2_9BACT</name>
<dbReference type="CDD" id="cd00267">
    <property type="entry name" value="ABC_ATPase"/>
    <property type="match status" value="1"/>
</dbReference>
<dbReference type="SUPFAM" id="SSF52540">
    <property type="entry name" value="P-loop containing nucleoside triphosphate hydrolases"/>
    <property type="match status" value="1"/>
</dbReference>
<sequence>MQSSDPVTLATDRIEVSVNCEIDQTFRVESVASMFDVSVAERSAETFKVQVPKPTEDWQIGAIVGPSGSGKSTVAREAYGKQLWEGARWPRGKSLLDGFDKSNDVKEITQMLTAVGFSTVPAWVRPYHVLSNGQKFRCDLARALLSNHELIAFDEFTSVVDRTVAKIGSAAVAKSIRKGIVAKKFVAVTCHYDILEWLTPDWVLDMASGKLARGCLRRPCIELGIRRVKPKSAWPLFKRHHYLSGSLGPCIAAYVAFIDDQPVAFCAGGPMLGRKNFVRLTRTVVLPDFQGVGIGSTLSDWTAARFAASGKRVAATTGNPAMIAKRQRSPRWRVHSVSRHGKPPTATFRTGKNNSDRYVGALNRATVAFEYVPAADTAS</sequence>
<dbReference type="Gene3D" id="3.40.50.300">
    <property type="entry name" value="P-loop containing nucleotide triphosphate hydrolases"/>
    <property type="match status" value="1"/>
</dbReference>
<evidence type="ECO:0000313" key="3">
    <source>
        <dbReference type="Proteomes" id="UP000325286"/>
    </source>
</evidence>
<protein>
    <submittedName>
        <fullName evidence="2">Cysteine desulfurase ATPase component</fullName>
    </submittedName>
</protein>
<evidence type="ECO:0000259" key="1">
    <source>
        <dbReference type="PROSITE" id="PS51186"/>
    </source>
</evidence>
<dbReference type="InterPro" id="IPR015854">
    <property type="entry name" value="ABC_transpr_LolD-like"/>
</dbReference>
<dbReference type="GO" id="GO:0022857">
    <property type="term" value="F:transmembrane transporter activity"/>
    <property type="evidence" value="ECO:0007669"/>
    <property type="project" value="TreeGrafter"/>
</dbReference>
<dbReference type="Gene3D" id="3.40.630.30">
    <property type="match status" value="1"/>
</dbReference>
<dbReference type="AlphaFoldDB" id="A0A5B9QSP2"/>
<dbReference type="GO" id="GO:0016747">
    <property type="term" value="F:acyltransferase activity, transferring groups other than amino-acyl groups"/>
    <property type="evidence" value="ECO:0007669"/>
    <property type="project" value="InterPro"/>
</dbReference>
<proteinExistence type="predicted"/>
<dbReference type="RefSeq" id="WP_202908765.1">
    <property type="nucleotide sequence ID" value="NZ_CP042914.1"/>
</dbReference>
<keyword evidence="3" id="KW-1185">Reference proteome</keyword>
<dbReference type="GO" id="GO:0005886">
    <property type="term" value="C:plasma membrane"/>
    <property type="evidence" value="ECO:0007669"/>
    <property type="project" value="TreeGrafter"/>
</dbReference>
<dbReference type="InterPro" id="IPR000182">
    <property type="entry name" value="GNAT_dom"/>
</dbReference>